<evidence type="ECO:0000313" key="3">
    <source>
        <dbReference type="Proteomes" id="UP001379533"/>
    </source>
</evidence>
<dbReference type="RefSeq" id="WP_394850425.1">
    <property type="nucleotide sequence ID" value="NZ_CP089982.1"/>
</dbReference>
<gene>
    <name evidence="2" type="ORF">LZC95_23570</name>
</gene>
<keyword evidence="3" id="KW-1185">Reference proteome</keyword>
<name>A0ABZ2KM86_9BACT</name>
<sequence>MPDETEHPSALALESVASGEDMPEVRAHLERCDACRLHVDALAGAMKATSSGAEYVAKLRRPRRKPLRLAFIAAPLALAAGLVLLLRGPAQEDRLKGGVAFSIIRDREGGQERISGRCRVRAGDRLLLEFATPERRTLEAGILTTKGEWLPMQPPADVDPGTHLSPSSVRVDREGLEGRALVGTPGDIAHARAHEPSAAASIVLERDPAP</sequence>
<proteinExistence type="predicted"/>
<evidence type="ECO:0000313" key="2">
    <source>
        <dbReference type="EMBL" id="WXA99781.1"/>
    </source>
</evidence>
<feature type="transmembrane region" description="Helical" evidence="1">
    <location>
        <begin position="67"/>
        <end position="86"/>
    </location>
</feature>
<keyword evidence="1" id="KW-1133">Transmembrane helix</keyword>
<protein>
    <recommendedName>
        <fullName evidence="4">Zinc-finger domain-containing protein</fullName>
    </recommendedName>
</protein>
<organism evidence="2 3">
    <name type="scientific">Pendulispora brunnea</name>
    <dbReference type="NCBI Taxonomy" id="2905690"/>
    <lineage>
        <taxon>Bacteria</taxon>
        <taxon>Pseudomonadati</taxon>
        <taxon>Myxococcota</taxon>
        <taxon>Myxococcia</taxon>
        <taxon>Myxococcales</taxon>
        <taxon>Sorangiineae</taxon>
        <taxon>Pendulisporaceae</taxon>
        <taxon>Pendulispora</taxon>
    </lineage>
</organism>
<reference evidence="2 3" key="1">
    <citation type="submission" date="2021-12" db="EMBL/GenBank/DDBJ databases">
        <title>Discovery of the Pendulisporaceae a myxobacterial family with distinct sporulation behavior and unique specialized metabolism.</title>
        <authorList>
            <person name="Garcia R."/>
            <person name="Popoff A."/>
            <person name="Bader C.D."/>
            <person name="Loehr J."/>
            <person name="Walesch S."/>
            <person name="Walt C."/>
            <person name="Boldt J."/>
            <person name="Bunk B."/>
            <person name="Haeckl F.J.F.P.J."/>
            <person name="Gunesch A.P."/>
            <person name="Birkelbach J."/>
            <person name="Nuebel U."/>
            <person name="Pietschmann T."/>
            <person name="Bach T."/>
            <person name="Mueller R."/>
        </authorList>
    </citation>
    <scope>NUCLEOTIDE SEQUENCE [LARGE SCALE GENOMIC DNA]</scope>
    <source>
        <strain evidence="2 3">MSr12523</strain>
    </source>
</reference>
<evidence type="ECO:0000256" key="1">
    <source>
        <dbReference type="SAM" id="Phobius"/>
    </source>
</evidence>
<accession>A0ABZ2KM86</accession>
<evidence type="ECO:0008006" key="4">
    <source>
        <dbReference type="Google" id="ProtNLM"/>
    </source>
</evidence>
<dbReference type="Proteomes" id="UP001379533">
    <property type="component" value="Chromosome"/>
</dbReference>
<keyword evidence="1" id="KW-0812">Transmembrane</keyword>
<keyword evidence="1" id="KW-0472">Membrane</keyword>
<dbReference type="EMBL" id="CP089982">
    <property type="protein sequence ID" value="WXA99781.1"/>
    <property type="molecule type" value="Genomic_DNA"/>
</dbReference>